<evidence type="ECO:0000259" key="2">
    <source>
        <dbReference type="Pfam" id="PF03795"/>
    </source>
</evidence>
<protein>
    <submittedName>
        <fullName evidence="3">YciI family protein</fullName>
    </submittedName>
</protein>
<keyword evidence="4" id="KW-1185">Reference proteome</keyword>
<dbReference type="Proteomes" id="UP001181355">
    <property type="component" value="Chromosome"/>
</dbReference>
<proteinExistence type="inferred from homology"/>
<dbReference type="InterPro" id="IPR011008">
    <property type="entry name" value="Dimeric_a/b-barrel"/>
</dbReference>
<evidence type="ECO:0000313" key="3">
    <source>
        <dbReference type="EMBL" id="WMW81361.1"/>
    </source>
</evidence>
<dbReference type="Pfam" id="PF03795">
    <property type="entry name" value="YCII"/>
    <property type="match status" value="1"/>
</dbReference>
<dbReference type="SUPFAM" id="SSF54909">
    <property type="entry name" value="Dimeric alpha+beta barrel"/>
    <property type="match status" value="1"/>
</dbReference>
<evidence type="ECO:0000256" key="1">
    <source>
        <dbReference type="ARBA" id="ARBA00007689"/>
    </source>
</evidence>
<sequence>MEKLNTEPSFDAALAKRLGADQMGMRSYVLVVLKSGPNKVAPGKERDEMFSGHFANMQTLAKAGKLVLAGPFDGKDGWRGLFIFAVASIDEARELTNTDPVIQKGEMVAEYHQWYGSAAVMEVSSIHARLTPPKAETEAHKK</sequence>
<accession>A0ABY9RK83</accession>
<gene>
    <name evidence="3" type="ORF">RF679_03530</name>
</gene>
<comment type="similarity">
    <text evidence="1">Belongs to the YciI family.</text>
</comment>
<dbReference type="RefSeq" id="WP_309482841.1">
    <property type="nucleotide sequence ID" value="NZ_CP133720.1"/>
</dbReference>
<dbReference type="Gene3D" id="3.30.70.1060">
    <property type="entry name" value="Dimeric alpha+beta barrel"/>
    <property type="match status" value="1"/>
</dbReference>
<evidence type="ECO:0000313" key="4">
    <source>
        <dbReference type="Proteomes" id="UP001181355"/>
    </source>
</evidence>
<name>A0ABY9RK83_9BURK</name>
<organism evidence="3 4">
    <name type="scientific">Undibacterium cyanobacteriorum</name>
    <dbReference type="NCBI Taxonomy" id="3073561"/>
    <lineage>
        <taxon>Bacteria</taxon>
        <taxon>Pseudomonadati</taxon>
        <taxon>Pseudomonadota</taxon>
        <taxon>Betaproteobacteria</taxon>
        <taxon>Burkholderiales</taxon>
        <taxon>Oxalobacteraceae</taxon>
        <taxon>Undibacterium</taxon>
    </lineage>
</organism>
<reference evidence="3" key="1">
    <citation type="submission" date="2023-09" db="EMBL/GenBank/DDBJ databases">
        <title>Undibacterium sp. 20NA77.5 isolated from freshwater.</title>
        <authorList>
            <person name="Le V."/>
            <person name="Ko S.-R."/>
            <person name="Ahn C.-Y."/>
            <person name="Oh H.-M."/>
        </authorList>
    </citation>
    <scope>NUCLEOTIDE SEQUENCE</scope>
    <source>
        <strain evidence="3">20NA77.5</strain>
    </source>
</reference>
<dbReference type="InterPro" id="IPR005545">
    <property type="entry name" value="YCII"/>
</dbReference>
<dbReference type="EMBL" id="CP133720">
    <property type="protein sequence ID" value="WMW81361.1"/>
    <property type="molecule type" value="Genomic_DNA"/>
</dbReference>
<feature type="domain" description="YCII-related" evidence="2">
    <location>
        <begin position="30"/>
        <end position="106"/>
    </location>
</feature>